<dbReference type="GO" id="GO:0003677">
    <property type="term" value="F:DNA binding"/>
    <property type="evidence" value="ECO:0007669"/>
    <property type="project" value="InterPro"/>
</dbReference>
<dbReference type="InterPro" id="IPR051017">
    <property type="entry name" value="Aldolase-II_Adducin_sf"/>
</dbReference>
<dbReference type="Gene3D" id="3.40.225.10">
    <property type="entry name" value="Class II aldolase/adducin N-terminal domain"/>
    <property type="match status" value="1"/>
</dbReference>
<dbReference type="AlphaFoldDB" id="A0A395T224"/>
<dbReference type="OrthoDB" id="4116913at2759"/>
<keyword evidence="6" id="KW-1185">Reference proteome</keyword>
<dbReference type="Proteomes" id="UP000266234">
    <property type="component" value="Unassembled WGS sequence"/>
</dbReference>
<evidence type="ECO:0000259" key="4">
    <source>
        <dbReference type="SMART" id="SM01007"/>
    </source>
</evidence>
<keyword evidence="1" id="KW-0539">Nucleus</keyword>
<evidence type="ECO:0000313" key="5">
    <source>
        <dbReference type="EMBL" id="RGP78784.1"/>
    </source>
</evidence>
<dbReference type="CDD" id="cd12148">
    <property type="entry name" value="fungal_TF_MHR"/>
    <property type="match status" value="1"/>
</dbReference>
<dbReference type="EMBL" id="PXOG01000057">
    <property type="protein sequence ID" value="RGP78784.1"/>
    <property type="molecule type" value="Genomic_DNA"/>
</dbReference>
<feature type="compositionally biased region" description="Polar residues" evidence="2">
    <location>
        <begin position="887"/>
        <end position="904"/>
    </location>
</feature>
<proteinExistence type="predicted"/>
<dbReference type="InterPro" id="IPR001303">
    <property type="entry name" value="Aldolase_II/adducin_N"/>
</dbReference>
<reference evidence="5 6" key="1">
    <citation type="journal article" date="2018" name="PLoS Pathog.">
        <title>Evolution of structural diversity of trichothecenes, a family of toxins produced by plant pathogenic and entomopathogenic fungi.</title>
        <authorList>
            <person name="Proctor R.H."/>
            <person name="McCormick S.P."/>
            <person name="Kim H.S."/>
            <person name="Cardoza R.E."/>
            <person name="Stanley A.M."/>
            <person name="Lindo L."/>
            <person name="Kelly A."/>
            <person name="Brown D.W."/>
            <person name="Lee T."/>
            <person name="Vaughan M.M."/>
            <person name="Alexander N.J."/>
            <person name="Busman M."/>
            <person name="Gutierrez S."/>
        </authorList>
    </citation>
    <scope>NUCLEOTIDE SEQUENCE [LARGE SCALE GENOMIC DNA]</scope>
    <source>
        <strain evidence="5 6">NRRL 20695</strain>
    </source>
</reference>
<dbReference type="STRING" id="694270.A0A395T224"/>
<dbReference type="Pfam" id="PF04082">
    <property type="entry name" value="Fungal_trans"/>
    <property type="match status" value="1"/>
</dbReference>
<evidence type="ECO:0000259" key="3">
    <source>
        <dbReference type="SMART" id="SM00906"/>
    </source>
</evidence>
<dbReference type="InterPro" id="IPR036409">
    <property type="entry name" value="Aldolase_II/adducin_N_sf"/>
</dbReference>
<feature type="domain" description="Class II aldolase/adducin N-terminal" evidence="4">
    <location>
        <begin position="946"/>
        <end position="1130"/>
    </location>
</feature>
<dbReference type="GO" id="GO:0006351">
    <property type="term" value="P:DNA-templated transcription"/>
    <property type="evidence" value="ECO:0007669"/>
    <property type="project" value="InterPro"/>
</dbReference>
<dbReference type="Pfam" id="PF24681">
    <property type="entry name" value="Kelch_KLHDC2_KLHL20_DRC7"/>
    <property type="match status" value="1"/>
</dbReference>
<protein>
    <submittedName>
        <fullName evidence="5">L-fuculose-phosphate aldolase</fullName>
    </submittedName>
</protein>
<dbReference type="Pfam" id="PF00596">
    <property type="entry name" value="Aldolase_II"/>
    <property type="match status" value="1"/>
</dbReference>
<dbReference type="GO" id="GO:0008270">
    <property type="term" value="F:zinc ion binding"/>
    <property type="evidence" value="ECO:0007669"/>
    <property type="project" value="InterPro"/>
</dbReference>
<sequence length="1184" mass="132159">MTAPRTLHGSWSLVTSSKRLSRSSQAVTVIDHKVFIFGGELHLKVEDAFRTLLAPSTAPSPRVGSPSTTIGSNIYLFSGRGGLEMKPIEEDGAVWSYSTTANEWNLLTPADNSAPFPIGRSYHCITSDGVDKIYLHSGCPEQGRLGDLWVFSVGTRSWTELPCAPGPCRGGSSIAFLNETLYRMNGFDGKMEQGGALDMYDISAKSWSTTPYTPDGIQGPEARSVSALLPISLQDRFYLVTLFGERDPSSLGHAGAGKMLADVWAFDISERIWLKVGTRDDRPVGRGWFDADVVKDHNLECALRREAQRKKPDDVSSIFNHVQALTRRVTELESTVERLCSSLNRSTPVIHNLNTPLSLAGTVNTTLGTPISPRPQHVGTATQHCAFLGKHWYFKGVPLFSEKGIDWMSSKIGQQPAFGKYWLFGSHSSPPSPFQPRAELPERETVHELLDSWMSSDWRLLYPVIDPSLVQQTIEAAYTLPQDLGASHRQRTAEAYILAFLALYSRLKTDEVVHDLLEGDVYASSAHSYLTQVFQGTTLETLETIVMLEIYRILSGQWEDAAALNSFGCRIVYELKGHCDYTPGSNQDPEQRRRKHTRDLFWLSYIFDKDLSIRFGRPPLLPSNYCDLTLPEGIGRIYDIQSFHDEALVHFPQDLQLSQIKERLCHFLCSLDSPNLADSTILFHLRQLDIDLESWRLSIPANFRPKLSLLADQWSQPHMSRLQRRRYMHLQLEYCYMIIIIHTAVRRCGAAYAMTESLPDDLHSVYHSSSDLSLEASRTILQIYKDKGILLEQDAFGNVAFYPPMAALALFVNILIHPVDRQTQIDMDILASSITILQDSSGKTTESDVDSVHELSRLIAELPFPVNFGEEDQVSSSHKSCFKMSPTAVSPATDGSTTIAPTKKSQSHGHELKDKTPLQAMSHGDVVLKGVPKHPNFSSQRQWQLEHLAAAFRHWHREGYVEGMSGHISVRDPEFPNAFWTNPLGRHFGLLKVSDMILVNLDGEVIGGNRSRPPNTAGFLIHASIHKAREDVHAICHSHSIHGKAWSVFGRRLEMLTQDACKFRGDAHSVYDSYGGVVLGSEEGDRIAAAMGPKGKGCILRNHGILTVGQTVDEAAWLYTSMENSCRVQLLAEAAAAGGVKKVLIEDEEADFNFDVESDPEICYCEFQVYYDLEDELSNGDFKN</sequence>
<feature type="domain" description="Xylanolytic transcriptional activator regulatory" evidence="3">
    <location>
        <begin position="561"/>
        <end position="637"/>
    </location>
</feature>
<dbReference type="SMART" id="SM00906">
    <property type="entry name" value="Fungal_trans"/>
    <property type="match status" value="1"/>
</dbReference>
<gene>
    <name evidence="5" type="ORF">FLONG3_2982</name>
</gene>
<dbReference type="FunFam" id="3.40.225.10:FF:000009">
    <property type="entry name" value="Class II aldolase/adducin N-terminal"/>
    <property type="match status" value="1"/>
</dbReference>
<dbReference type="InterPro" id="IPR015915">
    <property type="entry name" value="Kelch-typ_b-propeller"/>
</dbReference>
<dbReference type="GO" id="GO:0051015">
    <property type="term" value="F:actin filament binding"/>
    <property type="evidence" value="ECO:0007669"/>
    <property type="project" value="TreeGrafter"/>
</dbReference>
<evidence type="ECO:0000313" key="6">
    <source>
        <dbReference type="Proteomes" id="UP000266234"/>
    </source>
</evidence>
<dbReference type="GO" id="GO:0005856">
    <property type="term" value="C:cytoskeleton"/>
    <property type="evidence" value="ECO:0007669"/>
    <property type="project" value="TreeGrafter"/>
</dbReference>
<dbReference type="SMART" id="SM01007">
    <property type="entry name" value="Aldolase_II"/>
    <property type="match status" value="1"/>
</dbReference>
<dbReference type="Gene3D" id="2.120.10.80">
    <property type="entry name" value="Kelch-type beta propeller"/>
    <property type="match status" value="1"/>
</dbReference>
<dbReference type="SUPFAM" id="SSF53639">
    <property type="entry name" value="AraD/HMP-PK domain-like"/>
    <property type="match status" value="1"/>
</dbReference>
<name>A0A395T224_9HYPO</name>
<dbReference type="SUPFAM" id="SSF117281">
    <property type="entry name" value="Kelch motif"/>
    <property type="match status" value="1"/>
</dbReference>
<dbReference type="NCBIfam" id="NF004855">
    <property type="entry name" value="PRK06208.1"/>
    <property type="match status" value="1"/>
</dbReference>
<dbReference type="PANTHER" id="PTHR10672:SF25">
    <property type="entry name" value="MEIOTICALLY UP-REGULATED GENE 14 PROTEIN"/>
    <property type="match status" value="1"/>
</dbReference>
<dbReference type="InterPro" id="IPR007219">
    <property type="entry name" value="XnlR_reg_dom"/>
</dbReference>
<feature type="region of interest" description="Disordered" evidence="2">
    <location>
        <begin position="886"/>
        <end position="919"/>
    </location>
</feature>
<comment type="caution">
    <text evidence="5">The sequence shown here is derived from an EMBL/GenBank/DDBJ whole genome shotgun (WGS) entry which is preliminary data.</text>
</comment>
<dbReference type="PANTHER" id="PTHR10672">
    <property type="entry name" value="ADDUCIN"/>
    <property type="match status" value="1"/>
</dbReference>
<accession>A0A395T224</accession>
<evidence type="ECO:0000256" key="2">
    <source>
        <dbReference type="SAM" id="MobiDB-lite"/>
    </source>
</evidence>
<organism evidence="5 6">
    <name type="scientific">Fusarium longipes</name>
    <dbReference type="NCBI Taxonomy" id="694270"/>
    <lineage>
        <taxon>Eukaryota</taxon>
        <taxon>Fungi</taxon>
        <taxon>Dikarya</taxon>
        <taxon>Ascomycota</taxon>
        <taxon>Pezizomycotina</taxon>
        <taxon>Sordariomycetes</taxon>
        <taxon>Hypocreomycetidae</taxon>
        <taxon>Hypocreales</taxon>
        <taxon>Nectriaceae</taxon>
        <taxon>Fusarium</taxon>
    </lineage>
</organism>
<evidence type="ECO:0000256" key="1">
    <source>
        <dbReference type="ARBA" id="ARBA00023242"/>
    </source>
</evidence>